<dbReference type="InterPro" id="IPR005215">
    <property type="entry name" value="Trig_fac"/>
</dbReference>
<evidence type="ECO:0000256" key="10">
    <source>
        <dbReference type="SAM" id="MobiDB-lite"/>
    </source>
</evidence>
<evidence type="ECO:0000256" key="9">
    <source>
        <dbReference type="ARBA" id="ARBA00029986"/>
    </source>
</evidence>
<evidence type="ECO:0000256" key="5">
    <source>
        <dbReference type="ARBA" id="ARBA00022618"/>
    </source>
</evidence>
<dbReference type="EC" id="5.2.1.8" evidence="3"/>
<dbReference type="EMBL" id="QRVK01000021">
    <property type="protein sequence ID" value="RGS41207.1"/>
    <property type="molecule type" value="Genomic_DNA"/>
</dbReference>
<keyword evidence="8" id="KW-0131">Cell cycle</keyword>
<dbReference type="PROSITE" id="PS51257">
    <property type="entry name" value="PROKAR_LIPOPROTEIN"/>
    <property type="match status" value="1"/>
</dbReference>
<evidence type="ECO:0000313" key="14">
    <source>
        <dbReference type="EMBL" id="RGS41207.1"/>
    </source>
</evidence>
<proteinExistence type="predicted"/>
<feature type="region of interest" description="Disordered" evidence="10">
    <location>
        <begin position="188"/>
        <end position="211"/>
    </location>
</feature>
<dbReference type="SUPFAM" id="SSF109998">
    <property type="entry name" value="Triger factor/SurA peptide-binding domain-like"/>
    <property type="match status" value="1"/>
</dbReference>
<keyword evidence="11" id="KW-0732">Signal</keyword>
<evidence type="ECO:0000256" key="11">
    <source>
        <dbReference type="SAM" id="SignalP"/>
    </source>
</evidence>
<dbReference type="SUPFAM" id="SSF54534">
    <property type="entry name" value="FKBP-like"/>
    <property type="match status" value="1"/>
</dbReference>
<keyword evidence="7 14" id="KW-0413">Isomerase</keyword>
<feature type="domain" description="Trigger factor C-terminal" evidence="13">
    <location>
        <begin position="188"/>
        <end position="343"/>
    </location>
</feature>
<evidence type="ECO:0000256" key="6">
    <source>
        <dbReference type="ARBA" id="ARBA00023110"/>
    </source>
</evidence>
<dbReference type="PIRSF" id="PIRSF003095">
    <property type="entry name" value="Trigger_factor"/>
    <property type="match status" value="1"/>
</dbReference>
<evidence type="ECO:0000256" key="3">
    <source>
        <dbReference type="ARBA" id="ARBA00013194"/>
    </source>
</evidence>
<evidence type="ECO:0000259" key="12">
    <source>
        <dbReference type="Pfam" id="PF00254"/>
    </source>
</evidence>
<dbReference type="InterPro" id="IPR046357">
    <property type="entry name" value="PPIase_dom_sf"/>
</dbReference>
<gene>
    <name evidence="14" type="ORF">DWX94_08965</name>
</gene>
<dbReference type="GO" id="GO:0051301">
    <property type="term" value="P:cell division"/>
    <property type="evidence" value="ECO:0007669"/>
    <property type="project" value="UniProtKB-KW"/>
</dbReference>
<dbReference type="GO" id="GO:0006457">
    <property type="term" value="P:protein folding"/>
    <property type="evidence" value="ECO:0007669"/>
    <property type="project" value="InterPro"/>
</dbReference>
<feature type="signal peptide" evidence="11">
    <location>
        <begin position="1"/>
        <end position="20"/>
    </location>
</feature>
<dbReference type="InterPro" id="IPR027304">
    <property type="entry name" value="Trigger_fact/SurA_dom_sf"/>
</dbReference>
<feature type="domain" description="PPIase FKBP-type" evidence="12">
    <location>
        <begin position="80"/>
        <end position="159"/>
    </location>
</feature>
<dbReference type="OrthoDB" id="9767721at2"/>
<evidence type="ECO:0000259" key="13">
    <source>
        <dbReference type="Pfam" id="PF05698"/>
    </source>
</evidence>
<dbReference type="GO" id="GO:0005737">
    <property type="term" value="C:cytoplasm"/>
    <property type="evidence" value="ECO:0007669"/>
    <property type="project" value="UniProtKB-SubCell"/>
</dbReference>
<dbReference type="InterPro" id="IPR008880">
    <property type="entry name" value="Trigger_fac_C"/>
</dbReference>
<name>A0A412IR23_9FIRM</name>
<feature type="region of interest" description="Disordered" evidence="10">
    <location>
        <begin position="353"/>
        <end position="392"/>
    </location>
</feature>
<dbReference type="InterPro" id="IPR037041">
    <property type="entry name" value="Trigger_fac_C_sf"/>
</dbReference>
<reference evidence="14 15" key="1">
    <citation type="submission" date="2018-08" db="EMBL/GenBank/DDBJ databases">
        <title>A genome reference for cultivated species of the human gut microbiota.</title>
        <authorList>
            <person name="Zou Y."/>
            <person name="Xue W."/>
            <person name="Luo G."/>
        </authorList>
    </citation>
    <scope>NUCLEOTIDE SEQUENCE [LARGE SCALE GENOMIC DNA]</scope>
    <source>
        <strain evidence="14 15">AF22-21</strain>
    </source>
</reference>
<comment type="subcellular location">
    <subcellularLocation>
        <location evidence="2">Cytoplasm</location>
    </subcellularLocation>
</comment>
<dbReference type="GO" id="GO:0015031">
    <property type="term" value="P:protein transport"/>
    <property type="evidence" value="ECO:0007669"/>
    <property type="project" value="InterPro"/>
</dbReference>
<dbReference type="Proteomes" id="UP000283295">
    <property type="component" value="Unassembled WGS sequence"/>
</dbReference>
<keyword evidence="5" id="KW-0132">Cell division</keyword>
<dbReference type="GO" id="GO:0003755">
    <property type="term" value="F:peptidyl-prolyl cis-trans isomerase activity"/>
    <property type="evidence" value="ECO:0007669"/>
    <property type="project" value="UniProtKB-KW"/>
</dbReference>
<evidence type="ECO:0000256" key="4">
    <source>
        <dbReference type="ARBA" id="ARBA00016902"/>
    </source>
</evidence>
<dbReference type="Gene3D" id="1.10.3120.10">
    <property type="entry name" value="Trigger factor, C-terminal domain"/>
    <property type="match status" value="1"/>
</dbReference>
<evidence type="ECO:0000256" key="8">
    <source>
        <dbReference type="ARBA" id="ARBA00023306"/>
    </source>
</evidence>
<dbReference type="Pfam" id="PF05698">
    <property type="entry name" value="Trigger_C"/>
    <property type="match status" value="1"/>
</dbReference>
<feature type="compositionally biased region" description="Acidic residues" evidence="10">
    <location>
        <begin position="359"/>
        <end position="392"/>
    </location>
</feature>
<evidence type="ECO:0000313" key="15">
    <source>
        <dbReference type="Proteomes" id="UP000283295"/>
    </source>
</evidence>
<evidence type="ECO:0000256" key="7">
    <source>
        <dbReference type="ARBA" id="ARBA00023235"/>
    </source>
</evidence>
<evidence type="ECO:0000256" key="2">
    <source>
        <dbReference type="ARBA" id="ARBA00004496"/>
    </source>
</evidence>
<dbReference type="InterPro" id="IPR001179">
    <property type="entry name" value="PPIase_FKBP_dom"/>
</dbReference>
<sequence>MRAKKIIAAGIMAAMCAGLMTGCSSNKSQFNKYSKCAVVDKAAYTDIEYVPASREISEEDVQNAIDSFCSDNSETSEDKKSTVKDGDKVNIDYVETVSGTEKDSKTGYTITIGNDNLGDGSDDQIIGSKAGDIKNVTVTYPDDYSDTALAGLTAEYKVTVNYISVTTVPEYTDALVKKASGGEYTTTDAYTEHLREDLQTDKDKSADDEDRTSVLKAVEEKVTFDKYPEDEIKTYIQTTVDNAKQNAENYGIDFSTYMAYFYGCSDEAAFLEKLHTIVESVMKEKIVVSCIALDNNLIADDADVKAYRAKVVEENDLESDEDVDKYYSEDDLNFYATEENVLDFLMKRAVETTATATDADSESATEENTTEENTTEENTTEENTTEESTTEE</sequence>
<dbReference type="Gene3D" id="3.10.50.40">
    <property type="match status" value="1"/>
</dbReference>
<dbReference type="AlphaFoldDB" id="A0A412IR23"/>
<organism evidence="14 15">
    <name type="scientific">Coprococcus eutactus</name>
    <dbReference type="NCBI Taxonomy" id="33043"/>
    <lineage>
        <taxon>Bacteria</taxon>
        <taxon>Bacillati</taxon>
        <taxon>Bacillota</taxon>
        <taxon>Clostridia</taxon>
        <taxon>Lachnospirales</taxon>
        <taxon>Lachnospiraceae</taxon>
        <taxon>Coprococcus</taxon>
    </lineage>
</organism>
<comment type="caution">
    <text evidence="14">The sequence shown here is derived from an EMBL/GenBank/DDBJ whole genome shotgun (WGS) entry which is preliminary data.</text>
</comment>
<feature type="chain" id="PRO_5038684893" description="Trigger factor" evidence="11">
    <location>
        <begin position="21"/>
        <end position="392"/>
    </location>
</feature>
<evidence type="ECO:0000256" key="1">
    <source>
        <dbReference type="ARBA" id="ARBA00000971"/>
    </source>
</evidence>
<dbReference type="Pfam" id="PF00254">
    <property type="entry name" value="FKBP_C"/>
    <property type="match status" value="1"/>
</dbReference>
<comment type="catalytic activity">
    <reaction evidence="1">
        <text>[protein]-peptidylproline (omega=180) = [protein]-peptidylproline (omega=0)</text>
        <dbReference type="Rhea" id="RHEA:16237"/>
        <dbReference type="Rhea" id="RHEA-COMP:10747"/>
        <dbReference type="Rhea" id="RHEA-COMP:10748"/>
        <dbReference type="ChEBI" id="CHEBI:83833"/>
        <dbReference type="ChEBI" id="CHEBI:83834"/>
        <dbReference type="EC" id="5.2.1.8"/>
    </reaction>
</comment>
<accession>A0A412IR23</accession>
<keyword evidence="6" id="KW-0697">Rotamase</keyword>
<protein>
    <recommendedName>
        <fullName evidence="4">Trigger factor</fullName>
        <ecNumber evidence="3">5.2.1.8</ecNumber>
    </recommendedName>
    <alternativeName>
        <fullName evidence="9">PPIase</fullName>
    </alternativeName>
</protein>
<feature type="compositionally biased region" description="Basic and acidic residues" evidence="10">
    <location>
        <begin position="190"/>
        <end position="211"/>
    </location>
</feature>